<dbReference type="InterPro" id="IPR017900">
    <property type="entry name" value="4Fe4S_Fe_S_CS"/>
</dbReference>
<evidence type="ECO:0000256" key="8">
    <source>
        <dbReference type="ARBA" id="ARBA00023014"/>
    </source>
</evidence>
<feature type="domain" description="4Fe-4S ferredoxin-type" evidence="9">
    <location>
        <begin position="947"/>
        <end position="976"/>
    </location>
</feature>
<dbReference type="Gene3D" id="3.40.50.720">
    <property type="entry name" value="NAD(P)-binding Rossmann-like Domain"/>
    <property type="match status" value="1"/>
</dbReference>
<dbReference type="InterPro" id="IPR017896">
    <property type="entry name" value="4Fe4S_Fe-S-bd"/>
</dbReference>
<keyword evidence="5" id="KW-0274">FAD</keyword>
<dbReference type="SUPFAM" id="SSF54862">
    <property type="entry name" value="4Fe-4S ferredoxins"/>
    <property type="match status" value="1"/>
</dbReference>
<name>K0NPG0_DESTT</name>
<dbReference type="GO" id="GO:0051539">
    <property type="term" value="F:4 iron, 4 sulfur cluster binding"/>
    <property type="evidence" value="ECO:0007669"/>
    <property type="project" value="UniProtKB-KW"/>
</dbReference>
<feature type="domain" description="4Fe-4S ferredoxin-type" evidence="9">
    <location>
        <begin position="977"/>
        <end position="1006"/>
    </location>
</feature>
<evidence type="ECO:0000256" key="5">
    <source>
        <dbReference type="ARBA" id="ARBA00022827"/>
    </source>
</evidence>
<dbReference type="PANTHER" id="PTHR43498">
    <property type="entry name" value="FERREDOXIN:COB-COM HETERODISULFIDE REDUCTASE SUBUNIT A"/>
    <property type="match status" value="1"/>
</dbReference>
<dbReference type="Pfam" id="PF12831">
    <property type="entry name" value="FAD_oxidored"/>
    <property type="match status" value="1"/>
</dbReference>
<dbReference type="EMBL" id="FO203503">
    <property type="protein sequence ID" value="CCK80732.1"/>
    <property type="molecule type" value="Genomic_DNA"/>
</dbReference>
<dbReference type="AlphaFoldDB" id="K0NPG0"/>
<evidence type="ECO:0000256" key="2">
    <source>
        <dbReference type="ARBA" id="ARBA00006561"/>
    </source>
</evidence>
<dbReference type="STRING" id="651182.TOL2_C25730"/>
<keyword evidence="11" id="KW-1185">Reference proteome</keyword>
<dbReference type="Proteomes" id="UP000007347">
    <property type="component" value="Chromosome"/>
</dbReference>
<proteinExistence type="inferred from homology"/>
<comment type="similarity">
    <text evidence="2">Belongs to the HdrA family.</text>
</comment>
<dbReference type="InterPro" id="IPR039650">
    <property type="entry name" value="HdrA-like"/>
</dbReference>
<dbReference type="PATRIC" id="fig|651182.5.peg.3027"/>
<evidence type="ECO:0000256" key="1">
    <source>
        <dbReference type="ARBA" id="ARBA00001974"/>
    </source>
</evidence>
<dbReference type="InterPro" id="IPR036188">
    <property type="entry name" value="FAD/NAD-bd_sf"/>
</dbReference>
<evidence type="ECO:0000256" key="3">
    <source>
        <dbReference type="ARBA" id="ARBA00022485"/>
    </source>
</evidence>
<keyword evidence="6" id="KW-0560">Oxidoreductase</keyword>
<sequence length="1023" mass="112752">MMDTINKNRLPMQKLKNIQHDKSVLVIGGGVGGIRAALDLAESRRNVVLIDKSYSIGGLMTQLDRTFPTNNCDLCTVSPHLSENTRQIHLDLQPMTRLEELTGEAGDFKATLVTEPRYIDMDKCTACGECHKHYPDAVRFTPGLDPRAPTCMRYPQATPYAFSIDIEKITDVAALQKVCKADAILPDDTQKTTTIDVASVVLSVGAELFDPSVLDNFGGGRFDNVVTGLEYERIMSASGPFQGDLVRVSDKKRPKKVAWIQCVGSRGINKADVPYCSGVCCMYALKEAIVTKERFAESIETTIFYMDMRTYGKDYELYFNRAKNDYGIRMIRCRPHSIYEDSETQDLSITYTLEEEARRITEDFDMVVLSTGFRVCETNIDLASRLGIDLNVHNFAKTNNFNPVMTSRPGVYVCGVAESPKDIPETIVQASAAASMAASDLPAVMDLPETDIDFIPERDVSEEEPKIGVFVCDCGLEIGGVVDVDKMVQFAGTLPNVAVSQAVGYGCSKESMALIEESIKNNNLNRVVIGGCSPRTHETKFQDLMRRAGLNKYLVEIVNLRDQNTWTHMGQPEQALDKAFKLLQIGVSGVCKSRPLMDQTLPMNQNALVVGGGVTGMTAALQLAGQGIRVYLLERNPNLGGVAKSIRRTIEGDEVAPFIDQLIKDVSANKNIQVMTRTIVVDHSGVPGRFTTGIQTGARMNYMQLNHGVTIFATGALPNRPDEYGLGTHDNIATQLELDALIEDDPERIKAMNQVVMIQCVGSREPGNPNCSRVCCQTAMKNALRIKAINPYAEIYVLYRDIRTYGFQEDYYRQARNLDVKFIRFSLDNKPEVLLENDQVSVLVDDTILGRKIQIDADYLALSTGMIADDETTEDLGMMFHLSRTEDNYFLEDHVKLRPVDMSVRGNFIAGTTHSPKTIRESITQAYAAAGRAQTLLAKKEINLGAAIAKVDGAKCAACLVCVRACPFGIPFINEDGYSQIDPAKCQGCGICAADCPAKAIQLLAYEDDQILAKLDGLFGEVN</sequence>
<dbReference type="GO" id="GO:0016491">
    <property type="term" value="F:oxidoreductase activity"/>
    <property type="evidence" value="ECO:0007669"/>
    <property type="project" value="UniProtKB-KW"/>
</dbReference>
<evidence type="ECO:0000313" key="11">
    <source>
        <dbReference type="Proteomes" id="UP000007347"/>
    </source>
</evidence>
<evidence type="ECO:0000313" key="10">
    <source>
        <dbReference type="EMBL" id="CCK80732.1"/>
    </source>
</evidence>
<dbReference type="Pfam" id="PF13450">
    <property type="entry name" value="NAD_binding_8"/>
    <property type="match status" value="1"/>
</dbReference>
<keyword evidence="3" id="KW-0004">4Fe-4S</keyword>
<dbReference type="PROSITE" id="PS00198">
    <property type="entry name" value="4FE4S_FER_1"/>
    <property type="match status" value="2"/>
</dbReference>
<organism evidence="10 11">
    <name type="scientific">Desulfobacula toluolica (strain DSM 7467 / Tol2)</name>
    <dbReference type="NCBI Taxonomy" id="651182"/>
    <lineage>
        <taxon>Bacteria</taxon>
        <taxon>Pseudomonadati</taxon>
        <taxon>Thermodesulfobacteriota</taxon>
        <taxon>Desulfobacteria</taxon>
        <taxon>Desulfobacterales</taxon>
        <taxon>Desulfobacteraceae</taxon>
        <taxon>Desulfobacula</taxon>
    </lineage>
</organism>
<comment type="cofactor">
    <cofactor evidence="1">
        <name>FAD</name>
        <dbReference type="ChEBI" id="CHEBI:57692"/>
    </cofactor>
</comment>
<evidence type="ECO:0000256" key="6">
    <source>
        <dbReference type="ARBA" id="ARBA00023002"/>
    </source>
</evidence>
<keyword evidence="8" id="KW-0411">Iron-sulfur</keyword>
<dbReference type="Gene3D" id="3.30.70.20">
    <property type="match status" value="1"/>
</dbReference>
<accession>K0NPG0</accession>
<gene>
    <name evidence="10" type="primary">hdlA7</name>
    <name evidence="10" type="ordered locus">TOL2_C25730</name>
</gene>
<dbReference type="PANTHER" id="PTHR43498:SF1">
    <property type="entry name" value="COB--COM HETERODISULFIDE REDUCTASE IRON-SULFUR SUBUNIT A"/>
    <property type="match status" value="1"/>
</dbReference>
<reference evidence="10 11" key="1">
    <citation type="journal article" date="2013" name="Environ. Microbiol.">
        <title>Complete genome, catabolic sub-proteomes and key-metabolites of Desulfobacula toluolica Tol2, a marine, aromatic compound-degrading, sulfate-reducing bacterium.</title>
        <authorList>
            <person name="Wohlbrand L."/>
            <person name="Jacob J.H."/>
            <person name="Kube M."/>
            <person name="Mussmann M."/>
            <person name="Jarling R."/>
            <person name="Beck A."/>
            <person name="Amann R."/>
            <person name="Wilkes H."/>
            <person name="Reinhardt R."/>
            <person name="Rabus R."/>
        </authorList>
    </citation>
    <scope>NUCLEOTIDE SEQUENCE [LARGE SCALE GENOMIC DNA]</scope>
    <source>
        <strain evidence="11">DSM 7467 / Tol2</strain>
    </source>
</reference>
<keyword evidence="7" id="KW-0408">Iron</keyword>
<keyword evidence="5" id="KW-0285">Flavoprotein</keyword>
<dbReference type="SUPFAM" id="SSF51971">
    <property type="entry name" value="Nucleotide-binding domain"/>
    <property type="match status" value="1"/>
</dbReference>
<protein>
    <submittedName>
        <fullName evidence="10">HdlA7: heterodisulfide reductase-like protein, iron-sulfur subunit</fullName>
    </submittedName>
</protein>
<evidence type="ECO:0000259" key="9">
    <source>
        <dbReference type="PROSITE" id="PS51379"/>
    </source>
</evidence>
<evidence type="ECO:0000256" key="4">
    <source>
        <dbReference type="ARBA" id="ARBA00022723"/>
    </source>
</evidence>
<feature type="domain" description="4Fe-4S ferredoxin-type" evidence="9">
    <location>
        <begin position="115"/>
        <end position="143"/>
    </location>
</feature>
<keyword evidence="4" id="KW-0479">Metal-binding</keyword>
<dbReference type="GO" id="GO:0046872">
    <property type="term" value="F:metal ion binding"/>
    <property type="evidence" value="ECO:0007669"/>
    <property type="project" value="UniProtKB-KW"/>
</dbReference>
<evidence type="ECO:0000256" key="7">
    <source>
        <dbReference type="ARBA" id="ARBA00023004"/>
    </source>
</evidence>
<dbReference type="PROSITE" id="PS51379">
    <property type="entry name" value="4FE4S_FER_2"/>
    <property type="match status" value="3"/>
</dbReference>
<dbReference type="SUPFAM" id="SSF51905">
    <property type="entry name" value="FAD/NAD(P)-binding domain"/>
    <property type="match status" value="1"/>
</dbReference>
<dbReference type="Pfam" id="PF13237">
    <property type="entry name" value="Fer4_10"/>
    <property type="match status" value="1"/>
</dbReference>
<dbReference type="Gene3D" id="3.50.50.60">
    <property type="entry name" value="FAD/NAD(P)-binding domain"/>
    <property type="match status" value="2"/>
</dbReference>
<dbReference type="KEGG" id="dto:TOL2_C25730"/>
<dbReference type="HOGENOM" id="CLU_004231_2_0_7"/>